<comment type="caution">
    <text evidence="1">The sequence shown here is derived from an EMBL/GenBank/DDBJ whole genome shotgun (WGS) entry which is preliminary data.</text>
</comment>
<dbReference type="AlphaFoldDB" id="A0A644WGM4"/>
<sequence length="59" mass="7008">MKAKENTKKKTDKLNKLERAYAEKQISQGEYEMWKKVYANEKDPVDESVPVAHKKRRRG</sequence>
<reference evidence="1" key="1">
    <citation type="submission" date="2019-08" db="EMBL/GenBank/DDBJ databases">
        <authorList>
            <person name="Kucharzyk K."/>
            <person name="Murdoch R.W."/>
            <person name="Higgins S."/>
            <person name="Loffler F."/>
        </authorList>
    </citation>
    <scope>NUCLEOTIDE SEQUENCE</scope>
</reference>
<gene>
    <name evidence="1" type="ORF">SDC9_48994</name>
</gene>
<evidence type="ECO:0000313" key="1">
    <source>
        <dbReference type="EMBL" id="MPM02739.1"/>
    </source>
</evidence>
<organism evidence="1">
    <name type="scientific">bioreactor metagenome</name>
    <dbReference type="NCBI Taxonomy" id="1076179"/>
    <lineage>
        <taxon>unclassified sequences</taxon>
        <taxon>metagenomes</taxon>
        <taxon>ecological metagenomes</taxon>
    </lineage>
</organism>
<dbReference type="EMBL" id="VSSQ01000893">
    <property type="protein sequence ID" value="MPM02739.1"/>
    <property type="molecule type" value="Genomic_DNA"/>
</dbReference>
<accession>A0A644WGM4</accession>
<name>A0A644WGM4_9ZZZZ</name>
<proteinExistence type="predicted"/>
<protein>
    <submittedName>
        <fullName evidence="1">Uncharacterized protein</fullName>
    </submittedName>
</protein>